<dbReference type="Gramene" id="CDY31817">
    <property type="protein sequence ID" value="CDY31817"/>
    <property type="gene ID" value="GSBRNA2T00050508001"/>
</dbReference>
<evidence type="ECO:0000313" key="8">
    <source>
        <dbReference type="EMBL" id="CDY31817.1"/>
    </source>
</evidence>
<sequence length="260" mass="29854">MLAVVVCSGHYIEPRLADITVLFSWPGKEMHSHNYRIPEPFKHQVFVLIGNSASAVDISRDIAGHAKEVHVAGSSNAADTFIKQPGYSNLWMHSMIDRVHEDGSVVFQNGKTILVDVIMHCTGYKYHYPFLETNGSVTVDDNRVGTLYKDVFPPALAPYLSFIGIPSQEDMMKDIKYFYATVEAQGIPKRYTHRTQFEYNDWLASQCGCSETEQWRKEMYLTTGVRKRAHPETYRDEWEDHHLVSQAYHDFSLYTLTCNM</sequence>
<dbReference type="GO" id="GO:0050661">
    <property type="term" value="F:NADP binding"/>
    <property type="evidence" value="ECO:0007669"/>
    <property type="project" value="InterPro"/>
</dbReference>
<dbReference type="GO" id="GO:0050660">
    <property type="term" value="F:flavin adenine dinucleotide binding"/>
    <property type="evidence" value="ECO:0007669"/>
    <property type="project" value="InterPro"/>
</dbReference>
<accession>A0A078H2S5</accession>
<dbReference type="AlphaFoldDB" id="A0A078H2S5"/>
<dbReference type="InterPro" id="IPR000960">
    <property type="entry name" value="Flavin_mOase"/>
</dbReference>
<dbReference type="InterPro" id="IPR036188">
    <property type="entry name" value="FAD/NAD-bd_sf"/>
</dbReference>
<evidence type="ECO:0000256" key="5">
    <source>
        <dbReference type="ARBA" id="ARBA00023002"/>
    </source>
</evidence>
<dbReference type="GO" id="GO:0004499">
    <property type="term" value="F:N,N-dimethylaniline monooxygenase activity"/>
    <property type="evidence" value="ECO:0007669"/>
    <property type="project" value="InterPro"/>
</dbReference>
<evidence type="ECO:0000256" key="7">
    <source>
        <dbReference type="RuleBase" id="RU361177"/>
    </source>
</evidence>
<evidence type="ECO:0000256" key="4">
    <source>
        <dbReference type="ARBA" id="ARBA00022857"/>
    </source>
</evidence>
<dbReference type="PRINTS" id="PR00370">
    <property type="entry name" value="FMOXYGENASE"/>
</dbReference>
<dbReference type="Pfam" id="PF00743">
    <property type="entry name" value="FMO-like"/>
    <property type="match status" value="2"/>
</dbReference>
<dbReference type="FunFam" id="3.50.50.60:FF:000099">
    <property type="entry name" value="Flavin-containing monooxygenase"/>
    <property type="match status" value="1"/>
</dbReference>
<keyword evidence="4" id="KW-0521">NADP</keyword>
<dbReference type="EC" id="1.-.-.-" evidence="7"/>
<dbReference type="OMA" id="HISARSM"/>
<keyword evidence="2 7" id="KW-0285">Flavoprotein</keyword>
<name>A0A078H2S5_BRANA</name>
<evidence type="ECO:0000313" key="9">
    <source>
        <dbReference type="Proteomes" id="UP000028999"/>
    </source>
</evidence>
<evidence type="ECO:0000256" key="6">
    <source>
        <dbReference type="ARBA" id="ARBA00023033"/>
    </source>
</evidence>
<gene>
    <name evidence="8" type="primary">BnaC09g13320D</name>
    <name evidence="8" type="ORF">GSBRNA2T00050508001</name>
</gene>
<dbReference type="EMBL" id="LK032280">
    <property type="protein sequence ID" value="CDY31817.1"/>
    <property type="molecule type" value="Genomic_DNA"/>
</dbReference>
<comment type="cofactor">
    <cofactor evidence="7">
        <name>FAD</name>
        <dbReference type="ChEBI" id="CHEBI:57692"/>
    </cofactor>
</comment>
<dbReference type="Gene3D" id="3.50.50.60">
    <property type="entry name" value="FAD/NAD(P)-binding domain"/>
    <property type="match status" value="2"/>
</dbReference>
<organism evidence="8 9">
    <name type="scientific">Brassica napus</name>
    <name type="common">Rape</name>
    <dbReference type="NCBI Taxonomy" id="3708"/>
    <lineage>
        <taxon>Eukaryota</taxon>
        <taxon>Viridiplantae</taxon>
        <taxon>Streptophyta</taxon>
        <taxon>Embryophyta</taxon>
        <taxon>Tracheophyta</taxon>
        <taxon>Spermatophyta</taxon>
        <taxon>Magnoliopsida</taxon>
        <taxon>eudicotyledons</taxon>
        <taxon>Gunneridae</taxon>
        <taxon>Pentapetalae</taxon>
        <taxon>rosids</taxon>
        <taxon>malvids</taxon>
        <taxon>Brassicales</taxon>
        <taxon>Brassicaceae</taxon>
        <taxon>Brassiceae</taxon>
        <taxon>Brassica</taxon>
    </lineage>
</organism>
<evidence type="ECO:0000256" key="1">
    <source>
        <dbReference type="ARBA" id="ARBA00009183"/>
    </source>
</evidence>
<keyword evidence="3 7" id="KW-0274">FAD</keyword>
<keyword evidence="5 7" id="KW-0560">Oxidoreductase</keyword>
<evidence type="ECO:0000256" key="2">
    <source>
        <dbReference type="ARBA" id="ARBA00022630"/>
    </source>
</evidence>
<evidence type="ECO:0000256" key="3">
    <source>
        <dbReference type="ARBA" id="ARBA00022827"/>
    </source>
</evidence>
<keyword evidence="6 7" id="KW-0503">Monooxygenase</keyword>
<comment type="similarity">
    <text evidence="1 7">Belongs to the FMO family.</text>
</comment>
<reference evidence="8 9" key="1">
    <citation type="journal article" date="2014" name="Science">
        <title>Plant genetics. Early allopolyploid evolution in the post-Neolithic Brassica napus oilseed genome.</title>
        <authorList>
            <person name="Chalhoub B."/>
            <person name="Denoeud F."/>
            <person name="Liu S."/>
            <person name="Parkin I.A."/>
            <person name="Tang H."/>
            <person name="Wang X."/>
            <person name="Chiquet J."/>
            <person name="Belcram H."/>
            <person name="Tong C."/>
            <person name="Samans B."/>
            <person name="Correa M."/>
            <person name="Da Silva C."/>
            <person name="Just J."/>
            <person name="Falentin C."/>
            <person name="Koh C.S."/>
            <person name="Le Clainche I."/>
            <person name="Bernard M."/>
            <person name="Bento P."/>
            <person name="Noel B."/>
            <person name="Labadie K."/>
            <person name="Alberti A."/>
            <person name="Charles M."/>
            <person name="Arnaud D."/>
            <person name="Guo H."/>
            <person name="Daviaud C."/>
            <person name="Alamery S."/>
            <person name="Jabbari K."/>
            <person name="Zhao M."/>
            <person name="Edger P.P."/>
            <person name="Chelaifa H."/>
            <person name="Tack D."/>
            <person name="Lassalle G."/>
            <person name="Mestiri I."/>
            <person name="Schnel N."/>
            <person name="Le Paslier M.C."/>
            <person name="Fan G."/>
            <person name="Renault V."/>
            <person name="Bayer P.E."/>
            <person name="Golicz A.A."/>
            <person name="Manoli S."/>
            <person name="Lee T.H."/>
            <person name="Thi V.H."/>
            <person name="Chalabi S."/>
            <person name="Hu Q."/>
            <person name="Fan C."/>
            <person name="Tollenaere R."/>
            <person name="Lu Y."/>
            <person name="Battail C."/>
            <person name="Shen J."/>
            <person name="Sidebottom C.H."/>
            <person name="Wang X."/>
            <person name="Canaguier A."/>
            <person name="Chauveau A."/>
            <person name="Berard A."/>
            <person name="Deniot G."/>
            <person name="Guan M."/>
            <person name="Liu Z."/>
            <person name="Sun F."/>
            <person name="Lim Y.P."/>
            <person name="Lyons E."/>
            <person name="Town C.D."/>
            <person name="Bancroft I."/>
            <person name="Wang X."/>
            <person name="Meng J."/>
            <person name="Ma J."/>
            <person name="Pires J.C."/>
            <person name="King G.J."/>
            <person name="Brunel D."/>
            <person name="Delourme R."/>
            <person name="Renard M."/>
            <person name="Aury J.M."/>
            <person name="Adams K.L."/>
            <person name="Batley J."/>
            <person name="Snowdon R.J."/>
            <person name="Tost J."/>
            <person name="Edwards D."/>
            <person name="Zhou Y."/>
            <person name="Hua W."/>
            <person name="Sharpe A.G."/>
            <person name="Paterson A.H."/>
            <person name="Guan C."/>
            <person name="Wincker P."/>
        </authorList>
    </citation>
    <scope>NUCLEOTIDE SEQUENCE [LARGE SCALE GENOMIC DNA]</scope>
    <source>
        <strain evidence="9">cv. Darmor-bzh</strain>
    </source>
</reference>
<dbReference type="SUPFAM" id="SSF51905">
    <property type="entry name" value="FAD/NAD(P)-binding domain"/>
    <property type="match status" value="2"/>
</dbReference>
<dbReference type="InterPro" id="IPR020946">
    <property type="entry name" value="Flavin_mOase-like"/>
</dbReference>
<dbReference type="PANTHER" id="PTHR23023">
    <property type="entry name" value="DIMETHYLANILINE MONOOXYGENASE"/>
    <property type="match status" value="1"/>
</dbReference>
<dbReference type="InterPro" id="IPR050346">
    <property type="entry name" value="FMO-like"/>
</dbReference>
<dbReference type="PaxDb" id="3708-A0A078H2S5"/>
<keyword evidence="9" id="KW-1185">Reference proteome</keyword>
<dbReference type="Proteomes" id="UP000028999">
    <property type="component" value="Unassembled WGS sequence"/>
</dbReference>
<proteinExistence type="inferred from homology"/>
<dbReference type="GO" id="GO:0004497">
    <property type="term" value="F:monooxygenase activity"/>
    <property type="evidence" value="ECO:0000318"/>
    <property type="project" value="GO_Central"/>
</dbReference>
<protein>
    <recommendedName>
        <fullName evidence="7">Flavin-containing monooxygenase</fullName>
        <ecNumber evidence="7">1.-.-.-</ecNumber>
    </recommendedName>
</protein>